<keyword evidence="1" id="KW-0472">Membrane</keyword>
<evidence type="ECO:0000313" key="2">
    <source>
        <dbReference type="EMBL" id="AIJ07044.1"/>
    </source>
</evidence>
<dbReference type="KEGG" id="ete:ETEE_0570"/>
<gene>
    <name evidence="2" type="ORF">ETEE_0570</name>
</gene>
<dbReference type="Proteomes" id="UP000028681">
    <property type="component" value="Chromosome"/>
</dbReference>
<feature type="transmembrane region" description="Helical" evidence="1">
    <location>
        <begin position="6"/>
        <end position="22"/>
    </location>
</feature>
<protein>
    <submittedName>
        <fullName evidence="2">Uncharacterized protein</fullName>
    </submittedName>
</protein>
<dbReference type="EMBL" id="CP006664">
    <property type="protein sequence ID" value="AIJ07044.1"/>
    <property type="molecule type" value="Genomic_DNA"/>
</dbReference>
<organism evidence="2 3">
    <name type="scientific">Edwardsiella anguillarum ET080813</name>
    <dbReference type="NCBI Taxonomy" id="667120"/>
    <lineage>
        <taxon>Bacteria</taxon>
        <taxon>Pseudomonadati</taxon>
        <taxon>Pseudomonadota</taxon>
        <taxon>Gammaproteobacteria</taxon>
        <taxon>Enterobacterales</taxon>
        <taxon>Hafniaceae</taxon>
        <taxon>Edwardsiella</taxon>
    </lineage>
</organism>
<proteinExistence type="predicted"/>
<sequence length="50" mass="5943">MQKIFPVDMLVQIALSIFFLIYKRITIYYAKVTIDTYRCKNGHYILNGLL</sequence>
<evidence type="ECO:0000256" key="1">
    <source>
        <dbReference type="SAM" id="Phobius"/>
    </source>
</evidence>
<keyword evidence="1" id="KW-0812">Transmembrane</keyword>
<reference evidence="2 3" key="1">
    <citation type="journal article" date="2012" name="PLoS ONE">
        <title>Edwardsiella comparative phylogenomics reveal the new intra/inter-species taxonomic relationships, virulence evolution and niche adaptation mechanisms.</title>
        <authorList>
            <person name="Yang M."/>
            <person name="Lv Y."/>
            <person name="Xiao J."/>
            <person name="Wu H."/>
            <person name="Zheng H."/>
            <person name="Liu Q."/>
            <person name="Zhang Y."/>
            <person name="Wang Q."/>
        </authorList>
    </citation>
    <scope>NUCLEOTIDE SEQUENCE [LARGE SCALE GENOMIC DNA]</scope>
    <source>
        <strain evidence="3">080813</strain>
    </source>
</reference>
<dbReference type="AlphaFoldDB" id="A0A076LMX5"/>
<dbReference type="HOGENOM" id="CLU_3117335_0_0_6"/>
<keyword evidence="1" id="KW-1133">Transmembrane helix</keyword>
<name>A0A076LMX5_9GAMM</name>
<accession>A0A076LMX5</accession>
<evidence type="ECO:0000313" key="3">
    <source>
        <dbReference type="Proteomes" id="UP000028681"/>
    </source>
</evidence>